<reference evidence="4" key="1">
    <citation type="submission" date="2022-11" db="UniProtKB">
        <authorList>
            <consortium name="WormBaseParasite"/>
        </authorList>
    </citation>
    <scope>IDENTIFICATION</scope>
</reference>
<organism evidence="3 4">
    <name type="scientific">Romanomermis culicivorax</name>
    <name type="common">Nematode worm</name>
    <dbReference type="NCBI Taxonomy" id="13658"/>
    <lineage>
        <taxon>Eukaryota</taxon>
        <taxon>Metazoa</taxon>
        <taxon>Ecdysozoa</taxon>
        <taxon>Nematoda</taxon>
        <taxon>Enoplea</taxon>
        <taxon>Dorylaimia</taxon>
        <taxon>Mermithida</taxon>
        <taxon>Mermithoidea</taxon>
        <taxon>Mermithidae</taxon>
        <taxon>Romanomermis</taxon>
    </lineage>
</organism>
<dbReference type="AlphaFoldDB" id="A0A915JTB3"/>
<evidence type="ECO:0000259" key="2">
    <source>
        <dbReference type="Pfam" id="PF17039"/>
    </source>
</evidence>
<accession>A0A915JTB3</accession>
<proteinExistence type="predicted"/>
<keyword evidence="1" id="KW-0472">Membrane</keyword>
<dbReference type="Proteomes" id="UP000887565">
    <property type="component" value="Unplaced"/>
</dbReference>
<evidence type="ECO:0000256" key="1">
    <source>
        <dbReference type="SAM" id="Phobius"/>
    </source>
</evidence>
<sequence length="176" mass="20547">MHPVQSWYVRRLKLFLPIYIGLIFVVAHFYGWRLFNNQRPVDRREVELPKRLNYVQIVGDDDQSLPLNFQTFKFNFDPSKILNSTSKFKIIGTESDDFNAGNLDACPDWRCKIVQMKVTDDVVSTSVDAIVVKGLDPSPWKRRPDQYVVFFSQESPANWLSTTKEPSMFNLTMGYR</sequence>
<keyword evidence="3" id="KW-1185">Reference proteome</keyword>
<feature type="transmembrane region" description="Helical" evidence="1">
    <location>
        <begin position="12"/>
        <end position="32"/>
    </location>
</feature>
<keyword evidence="1" id="KW-0812">Transmembrane</keyword>
<dbReference type="InterPro" id="IPR031481">
    <property type="entry name" value="Glyco_tran_10_N"/>
</dbReference>
<protein>
    <submittedName>
        <fullName evidence="4">Fucosyltransferase N-terminal domain-containing protein</fullName>
    </submittedName>
</protein>
<evidence type="ECO:0000313" key="4">
    <source>
        <dbReference type="WBParaSite" id="nRc.2.0.1.t29580-RA"/>
    </source>
</evidence>
<dbReference type="Pfam" id="PF17039">
    <property type="entry name" value="Glyco_tran_10_N"/>
    <property type="match status" value="1"/>
</dbReference>
<name>A0A915JTB3_ROMCU</name>
<dbReference type="SUPFAM" id="SSF53756">
    <property type="entry name" value="UDP-Glycosyltransferase/glycogen phosphorylase"/>
    <property type="match status" value="1"/>
</dbReference>
<evidence type="ECO:0000313" key="3">
    <source>
        <dbReference type="Proteomes" id="UP000887565"/>
    </source>
</evidence>
<keyword evidence="1" id="KW-1133">Transmembrane helix</keyword>
<dbReference type="WBParaSite" id="nRc.2.0.1.t29580-RA">
    <property type="protein sequence ID" value="nRc.2.0.1.t29580-RA"/>
    <property type="gene ID" value="nRc.2.0.1.g29580"/>
</dbReference>
<feature type="domain" description="Fucosyltransferase N-terminal" evidence="2">
    <location>
        <begin position="105"/>
        <end position="176"/>
    </location>
</feature>